<evidence type="ECO:0000256" key="5">
    <source>
        <dbReference type="ARBA" id="ARBA00022989"/>
    </source>
</evidence>
<feature type="transmembrane region" description="Helical" evidence="8">
    <location>
        <begin position="589"/>
        <end position="608"/>
    </location>
</feature>
<feature type="transmembrane region" description="Helical" evidence="8">
    <location>
        <begin position="538"/>
        <end position="559"/>
    </location>
</feature>
<keyword evidence="9" id="KW-0732">Signal</keyword>
<comment type="similarity">
    <text evidence="7">Belongs to the GntP permease family.</text>
</comment>
<keyword evidence="2" id="KW-0813">Transport</keyword>
<feature type="transmembrane region" description="Helical" evidence="8">
    <location>
        <begin position="505"/>
        <end position="526"/>
    </location>
</feature>
<evidence type="ECO:0000313" key="11">
    <source>
        <dbReference type="Proteomes" id="UP000319908"/>
    </source>
</evidence>
<dbReference type="InterPro" id="IPR003474">
    <property type="entry name" value="Glcn_transporter"/>
</dbReference>
<proteinExistence type="inferred from homology"/>
<feature type="transmembrane region" description="Helical" evidence="8">
    <location>
        <begin position="214"/>
        <end position="232"/>
    </location>
</feature>
<evidence type="ECO:0000256" key="1">
    <source>
        <dbReference type="ARBA" id="ARBA00004651"/>
    </source>
</evidence>
<dbReference type="AlphaFoldDB" id="A0A5C6BFZ2"/>
<reference evidence="10 11" key="1">
    <citation type="journal article" date="2020" name="Antonie Van Leeuwenhoek">
        <title>Rhodopirellula heiligendammensis sp. nov., Rhodopirellula pilleata sp. nov., and Rhodopirellula solitaria sp. nov. isolated from natural or artificial marine surfaces in Northern Germany and California, USA, and emended description of the genus Rhodopirellula.</title>
        <authorList>
            <person name="Kallscheuer N."/>
            <person name="Wiegand S."/>
            <person name="Jogler M."/>
            <person name="Boedeker C."/>
            <person name="Peeters S.H."/>
            <person name="Rast P."/>
            <person name="Heuer A."/>
            <person name="Jetten M.S.M."/>
            <person name="Rohde M."/>
            <person name="Jogler C."/>
        </authorList>
    </citation>
    <scope>NUCLEOTIDE SEQUENCE [LARGE SCALE GENOMIC DNA]</scope>
    <source>
        <strain evidence="10 11">Poly21</strain>
    </source>
</reference>
<feature type="signal peptide" evidence="9">
    <location>
        <begin position="1"/>
        <end position="31"/>
    </location>
</feature>
<feature type="transmembrane region" description="Helical" evidence="8">
    <location>
        <begin position="80"/>
        <end position="113"/>
    </location>
</feature>
<keyword evidence="4 8" id="KW-0812">Transmembrane</keyword>
<feature type="transmembrane region" description="Helical" evidence="8">
    <location>
        <begin position="473"/>
        <end position="493"/>
    </location>
</feature>
<accession>A0A5C6BFZ2</accession>
<dbReference type="PANTHER" id="PTHR30354:SF22">
    <property type="entry name" value="HIGH-AFFINITY GLUCONATE TRANSPORTER"/>
    <property type="match status" value="1"/>
</dbReference>
<keyword evidence="3" id="KW-1003">Cell membrane</keyword>
<organism evidence="10 11">
    <name type="scientific">Allorhodopirellula heiligendammensis</name>
    <dbReference type="NCBI Taxonomy" id="2714739"/>
    <lineage>
        <taxon>Bacteria</taxon>
        <taxon>Pseudomonadati</taxon>
        <taxon>Planctomycetota</taxon>
        <taxon>Planctomycetia</taxon>
        <taxon>Pirellulales</taxon>
        <taxon>Pirellulaceae</taxon>
        <taxon>Allorhodopirellula</taxon>
    </lineage>
</organism>
<feature type="transmembrane region" description="Helical" evidence="8">
    <location>
        <begin position="252"/>
        <end position="274"/>
    </location>
</feature>
<keyword evidence="5 8" id="KW-1133">Transmembrane helix</keyword>
<feature type="transmembrane region" description="Helical" evidence="8">
    <location>
        <begin position="566"/>
        <end position="583"/>
    </location>
</feature>
<dbReference type="Proteomes" id="UP000319908">
    <property type="component" value="Unassembled WGS sequence"/>
</dbReference>
<dbReference type="EMBL" id="SJPU01000003">
    <property type="protein sequence ID" value="TWU10978.1"/>
    <property type="molecule type" value="Genomic_DNA"/>
</dbReference>
<name>A0A5C6BFZ2_9BACT</name>
<dbReference type="PANTHER" id="PTHR30354">
    <property type="entry name" value="GNT FAMILY GLUCONATE TRANSPORTER"/>
    <property type="match status" value="1"/>
</dbReference>
<dbReference type="Pfam" id="PF02447">
    <property type="entry name" value="GntP_permease"/>
    <property type="match status" value="2"/>
</dbReference>
<evidence type="ECO:0000256" key="9">
    <source>
        <dbReference type="SAM" id="SignalP"/>
    </source>
</evidence>
<evidence type="ECO:0000256" key="7">
    <source>
        <dbReference type="ARBA" id="ARBA00049663"/>
    </source>
</evidence>
<evidence type="ECO:0000256" key="3">
    <source>
        <dbReference type="ARBA" id="ARBA00022475"/>
    </source>
</evidence>
<evidence type="ECO:0000256" key="6">
    <source>
        <dbReference type="ARBA" id="ARBA00023136"/>
    </source>
</evidence>
<sequence length="659" mass="69727">MPTHAPRLTRLGFFILVFGMVAALLPSPAAAQDAAVTNSDAPVVATEVAAQASPAVDAEVAGEDEVSDADGIDWTPAWLVMIGIVSVLTLIIALKLNAFLALIISAILVSVLVGREQGVGMGERMDAVVSSFGSSAAGVGIVIAMAAIIGKCMLDSGSADRIVRSAVNATGEKKASLGLMISGFILAIPVFFDTVFYLLVPLARSLHRRTGKHYLRYLLAIATGGCITHTLVPPTPGPLLVAAILGVDIGMMMMIGVMVAIPSATLGLLFSIYVDKKMPIPMRPLGAREDRHQPLAEEKLPSLFVSLLPVLLPVVLIGAGTLATTLADREDRAAVLATDVENFDLLADRFDAATEKSPAGRILASERITPQQRERLTTTAVNDVEKERVVSIINEALLDPDFYSADAFADVSIPKITAELQKADQLRMKPVDRRRMNRALLDAAYPELIAPHRWNSPTRKVANALGLWSNPNFALLLAALTAMLTFKVVRSLSWRELGIDVEESLMSGGVIILITAAGGAFGAMLFQTGVGDTIREYFAGRQAAGIAILLLAWSVAAVFKVAQGSSTVAMIVGAGMIAAIMGNEEPPFHLVYVATAVGSGALMGSWMNDSGFWVFTKMGGLTEAEALRCWTPLLAMLSIGGLVTTIILSQILPIVTAIP</sequence>
<evidence type="ECO:0000256" key="8">
    <source>
        <dbReference type="SAM" id="Phobius"/>
    </source>
</evidence>
<comment type="caution">
    <text evidence="10">The sequence shown here is derived from an EMBL/GenBank/DDBJ whole genome shotgun (WGS) entry which is preliminary data.</text>
</comment>
<dbReference type="GO" id="GO:0005886">
    <property type="term" value="C:plasma membrane"/>
    <property type="evidence" value="ECO:0007669"/>
    <property type="project" value="UniProtKB-SubCell"/>
</dbReference>
<dbReference type="GO" id="GO:0015128">
    <property type="term" value="F:gluconate transmembrane transporter activity"/>
    <property type="evidence" value="ECO:0007669"/>
    <property type="project" value="InterPro"/>
</dbReference>
<feature type="transmembrane region" description="Helical" evidence="8">
    <location>
        <begin position="125"/>
        <end position="149"/>
    </location>
</feature>
<gene>
    <name evidence="10" type="primary">idnT</name>
    <name evidence="10" type="ORF">Poly21_48840</name>
</gene>
<protein>
    <submittedName>
        <fullName evidence="10">Gnt-II system L-idonate transporter</fullName>
    </submittedName>
</protein>
<evidence type="ECO:0000256" key="2">
    <source>
        <dbReference type="ARBA" id="ARBA00022448"/>
    </source>
</evidence>
<feature type="transmembrane region" description="Helical" evidence="8">
    <location>
        <begin position="629"/>
        <end position="652"/>
    </location>
</feature>
<feature type="transmembrane region" description="Helical" evidence="8">
    <location>
        <begin position="177"/>
        <end position="202"/>
    </location>
</feature>
<evidence type="ECO:0000313" key="10">
    <source>
        <dbReference type="EMBL" id="TWU10978.1"/>
    </source>
</evidence>
<evidence type="ECO:0000256" key="4">
    <source>
        <dbReference type="ARBA" id="ARBA00022692"/>
    </source>
</evidence>
<keyword evidence="6 8" id="KW-0472">Membrane</keyword>
<feature type="chain" id="PRO_5022989012" evidence="9">
    <location>
        <begin position="32"/>
        <end position="659"/>
    </location>
</feature>
<comment type="subcellular location">
    <subcellularLocation>
        <location evidence="1">Cell membrane</location>
        <topology evidence="1">Multi-pass membrane protein</topology>
    </subcellularLocation>
</comment>
<keyword evidence="11" id="KW-1185">Reference proteome</keyword>